<proteinExistence type="predicted"/>
<reference evidence="3 4" key="1">
    <citation type="submission" date="2020-12" db="EMBL/GenBank/DDBJ databases">
        <title>Bacterial novel species Pedobacter sp. SD-b isolated from soil.</title>
        <authorList>
            <person name="Jung H.-Y."/>
        </authorList>
    </citation>
    <scope>NUCLEOTIDE SEQUENCE [LARGE SCALE GENOMIC DNA]</scope>
    <source>
        <strain evidence="3 4">SD-b</strain>
    </source>
</reference>
<protein>
    <submittedName>
        <fullName evidence="3">Uncharacterized protein</fullName>
    </submittedName>
</protein>
<evidence type="ECO:0000313" key="4">
    <source>
        <dbReference type="Proteomes" id="UP000660024"/>
    </source>
</evidence>
<dbReference type="RefSeq" id="WP_200587990.1">
    <property type="nucleotide sequence ID" value="NZ_JAEHFY010000029.1"/>
</dbReference>
<keyword evidence="2" id="KW-0472">Membrane</keyword>
<comment type="caution">
    <text evidence="3">The sequence shown here is derived from an EMBL/GenBank/DDBJ whole genome shotgun (WGS) entry which is preliminary data.</text>
</comment>
<feature type="transmembrane region" description="Helical" evidence="2">
    <location>
        <begin position="49"/>
        <end position="69"/>
    </location>
</feature>
<dbReference type="Proteomes" id="UP000660024">
    <property type="component" value="Unassembled WGS sequence"/>
</dbReference>
<feature type="coiled-coil region" evidence="1">
    <location>
        <begin position="116"/>
        <end position="171"/>
    </location>
</feature>
<keyword evidence="4" id="KW-1185">Reference proteome</keyword>
<keyword evidence="2" id="KW-0812">Transmembrane</keyword>
<sequence>MSGKIENFIKNNKKAFDDQEPSAGLWDKIDAQLDAHCKEQNKKIKRLKVYNFSKIAAIFIVVLAFGFLWGKYQWAEAVKLENINPAYAAKEVQFSSLIDHKRAALKDLKKIDPQLYQTFKSEQLKLEKEYKSLQKELSTSPNQDRIVKAMIRNLQSQIDLLNQQLNITKEVKQFKASQNETAI</sequence>
<name>A0ABS1BNA9_9SPHI</name>
<organism evidence="3 4">
    <name type="scientific">Pedobacter segetis</name>
    <dbReference type="NCBI Taxonomy" id="2793069"/>
    <lineage>
        <taxon>Bacteria</taxon>
        <taxon>Pseudomonadati</taxon>
        <taxon>Bacteroidota</taxon>
        <taxon>Sphingobacteriia</taxon>
        <taxon>Sphingobacteriales</taxon>
        <taxon>Sphingobacteriaceae</taxon>
        <taxon>Pedobacter</taxon>
    </lineage>
</organism>
<keyword evidence="1" id="KW-0175">Coiled coil</keyword>
<evidence type="ECO:0000313" key="3">
    <source>
        <dbReference type="EMBL" id="MBK0384378.1"/>
    </source>
</evidence>
<keyword evidence="2" id="KW-1133">Transmembrane helix</keyword>
<accession>A0ABS1BNA9</accession>
<evidence type="ECO:0000256" key="2">
    <source>
        <dbReference type="SAM" id="Phobius"/>
    </source>
</evidence>
<evidence type="ECO:0000256" key="1">
    <source>
        <dbReference type="SAM" id="Coils"/>
    </source>
</evidence>
<dbReference type="EMBL" id="JAEHFY010000029">
    <property type="protein sequence ID" value="MBK0384378.1"/>
    <property type="molecule type" value="Genomic_DNA"/>
</dbReference>
<gene>
    <name evidence="3" type="ORF">I5M32_15530</name>
</gene>